<dbReference type="STRING" id="1163406.A0A0L0N9J7"/>
<dbReference type="InterPro" id="IPR008570">
    <property type="entry name" value="ESCRT-II_cplx_Vps25-sub"/>
</dbReference>
<dbReference type="SUPFAM" id="SSF46785">
    <property type="entry name" value="Winged helix' DNA-binding domain"/>
    <property type="match status" value="2"/>
</dbReference>
<evidence type="ECO:0000313" key="9">
    <source>
        <dbReference type="Proteomes" id="UP000036947"/>
    </source>
</evidence>
<evidence type="ECO:0000256" key="7">
    <source>
        <dbReference type="ARBA" id="ARBA00030094"/>
    </source>
</evidence>
<dbReference type="FunFam" id="1.10.10.10:FF:000141">
    <property type="entry name" value="vacuolar protein-sorting-associated protein 25"/>
    <property type="match status" value="1"/>
</dbReference>
<evidence type="ECO:0000256" key="5">
    <source>
        <dbReference type="ARBA" id="ARBA00022490"/>
    </source>
</evidence>
<evidence type="ECO:0000313" key="8">
    <source>
        <dbReference type="EMBL" id="KND90674.1"/>
    </source>
</evidence>
<dbReference type="GO" id="GO:0005198">
    <property type="term" value="F:structural molecule activity"/>
    <property type="evidence" value="ECO:0007669"/>
    <property type="project" value="TreeGrafter"/>
</dbReference>
<dbReference type="OrthoDB" id="342264at2759"/>
<keyword evidence="9" id="KW-1185">Reference proteome</keyword>
<proteinExistence type="inferred from homology"/>
<comment type="caution">
    <text evidence="8">The sequence shown here is derived from an EMBL/GenBank/DDBJ whole genome shotgun (WGS) entry which is preliminary data.</text>
</comment>
<name>A0A0L0N9J7_TOLOC</name>
<evidence type="ECO:0000256" key="4">
    <source>
        <dbReference type="ARBA" id="ARBA00022448"/>
    </source>
</evidence>
<dbReference type="GO" id="GO:0043328">
    <property type="term" value="P:protein transport to vacuole involved in ubiquitin-dependent protein catabolic process via the multivesicular body sorting pathway"/>
    <property type="evidence" value="ECO:0007669"/>
    <property type="project" value="TreeGrafter"/>
</dbReference>
<dbReference type="Gene3D" id="1.10.10.570">
    <property type="entry name" value="Winged helix' DNA-binding domain. Chain C. Domain 1"/>
    <property type="match status" value="1"/>
</dbReference>
<comment type="subcellular location">
    <subcellularLocation>
        <location evidence="1">Cytoplasm</location>
    </subcellularLocation>
</comment>
<evidence type="ECO:0000256" key="3">
    <source>
        <dbReference type="ARBA" id="ARBA00017934"/>
    </source>
</evidence>
<dbReference type="PANTHER" id="PTHR13149">
    <property type="entry name" value="VACUOLAR PROTEIN SORTING-ASSOCIATED PROTEIN VPS25"/>
    <property type="match status" value="1"/>
</dbReference>
<dbReference type="PANTHER" id="PTHR13149:SF0">
    <property type="entry name" value="VACUOLAR PROTEIN-SORTING-ASSOCIATED PROTEIN 25"/>
    <property type="match status" value="1"/>
</dbReference>
<evidence type="ECO:0000256" key="1">
    <source>
        <dbReference type="ARBA" id="ARBA00004496"/>
    </source>
</evidence>
<dbReference type="GO" id="GO:0000814">
    <property type="term" value="C:ESCRT II complex"/>
    <property type="evidence" value="ECO:0007669"/>
    <property type="project" value="InterPro"/>
</dbReference>
<dbReference type="Pfam" id="PF05871">
    <property type="entry name" value="ESCRT-II"/>
    <property type="match status" value="1"/>
</dbReference>
<dbReference type="InterPro" id="IPR036388">
    <property type="entry name" value="WH-like_DNA-bd_sf"/>
</dbReference>
<dbReference type="InterPro" id="IPR036390">
    <property type="entry name" value="WH_DNA-bd_sf"/>
</dbReference>
<sequence length="185" mass="20971">MATAAPSTDAPFPFPREYHFPAFFTRQTNLTTHHAQLTKWSALVLAYARHHRLFRLHLSAAADSDLFRNRRIDRRLGPAEIRELLDFMRKDGRAEYVAKDSDGDVVFVYWRKPEEWAAVVEGYVEDTGQKGSVLTVYELTDGEGTRGTALHGMDSEVLLKALNILVKRGKAQIFGQDDSPGVKFF</sequence>
<dbReference type="FunFam" id="1.10.10.570:FF:000003">
    <property type="entry name" value="Vacuolar protein-sorting-associated protein 25"/>
    <property type="match status" value="1"/>
</dbReference>
<keyword evidence="4" id="KW-0813">Transport</keyword>
<keyword evidence="6" id="KW-0653">Protein transport</keyword>
<reference evidence="8 9" key="1">
    <citation type="journal article" date="2015" name="BMC Genomics">
        <title>The genome of the truffle-parasite Tolypocladium ophioglossoides and the evolution of antifungal peptaibiotics.</title>
        <authorList>
            <person name="Quandt C.A."/>
            <person name="Bushley K.E."/>
            <person name="Spatafora J.W."/>
        </authorList>
    </citation>
    <scope>NUCLEOTIDE SEQUENCE [LARGE SCALE GENOMIC DNA]</scope>
    <source>
        <strain evidence="8 9">CBS 100239</strain>
    </source>
</reference>
<dbReference type="InterPro" id="IPR014041">
    <property type="entry name" value="ESCRT-II_cplx_Vps25-sub_N"/>
</dbReference>
<dbReference type="GO" id="GO:0042803">
    <property type="term" value="F:protein homodimerization activity"/>
    <property type="evidence" value="ECO:0007669"/>
    <property type="project" value="TreeGrafter"/>
</dbReference>
<evidence type="ECO:0000256" key="6">
    <source>
        <dbReference type="ARBA" id="ARBA00022927"/>
    </source>
</evidence>
<protein>
    <recommendedName>
        <fullName evidence="3">Vacuolar protein-sorting-associated protein 25</fullName>
    </recommendedName>
    <alternativeName>
        <fullName evidence="7">ESCRT-II complex subunit VPS25</fullName>
    </alternativeName>
</protein>
<organism evidence="8 9">
    <name type="scientific">Tolypocladium ophioglossoides (strain CBS 100239)</name>
    <name type="common">Snaketongue truffleclub</name>
    <name type="synonym">Elaphocordyceps ophioglossoides</name>
    <dbReference type="NCBI Taxonomy" id="1163406"/>
    <lineage>
        <taxon>Eukaryota</taxon>
        <taxon>Fungi</taxon>
        <taxon>Dikarya</taxon>
        <taxon>Ascomycota</taxon>
        <taxon>Pezizomycotina</taxon>
        <taxon>Sordariomycetes</taxon>
        <taxon>Hypocreomycetidae</taxon>
        <taxon>Hypocreales</taxon>
        <taxon>Ophiocordycipitaceae</taxon>
        <taxon>Tolypocladium</taxon>
    </lineage>
</organism>
<comment type="similarity">
    <text evidence="2">Belongs to the VPS25 family.</text>
</comment>
<dbReference type="Proteomes" id="UP000036947">
    <property type="component" value="Unassembled WGS sequence"/>
</dbReference>
<keyword evidence="5" id="KW-0963">Cytoplasm</keyword>
<accession>A0A0L0N9J7</accession>
<evidence type="ECO:0000256" key="2">
    <source>
        <dbReference type="ARBA" id="ARBA00009674"/>
    </source>
</evidence>
<dbReference type="AlphaFoldDB" id="A0A0L0N9J7"/>
<gene>
    <name evidence="8" type="ORF">TOPH_04812</name>
</gene>
<dbReference type="Gene3D" id="1.10.10.10">
    <property type="entry name" value="Winged helix-like DNA-binding domain superfamily/Winged helix DNA-binding domain"/>
    <property type="match status" value="1"/>
</dbReference>
<dbReference type="GO" id="GO:0016236">
    <property type="term" value="P:macroautophagy"/>
    <property type="evidence" value="ECO:0007669"/>
    <property type="project" value="UniProtKB-ARBA"/>
</dbReference>
<dbReference type="EMBL" id="LFRF01000012">
    <property type="protein sequence ID" value="KND90674.1"/>
    <property type="molecule type" value="Genomic_DNA"/>
</dbReference>